<evidence type="ECO:0000313" key="4">
    <source>
        <dbReference type="Proteomes" id="UP000260943"/>
    </source>
</evidence>
<dbReference type="Pfam" id="PF02540">
    <property type="entry name" value="NAD_synthase"/>
    <property type="match status" value="1"/>
</dbReference>
<dbReference type="InterPro" id="IPR036526">
    <property type="entry name" value="C-N_Hydrolase_sf"/>
</dbReference>
<dbReference type="AlphaFoldDB" id="A0A3E4QP31"/>
<dbReference type="SUPFAM" id="SSF56317">
    <property type="entry name" value="Carbon-nitrogen hydrolase"/>
    <property type="match status" value="1"/>
</dbReference>
<protein>
    <recommendedName>
        <fullName evidence="2">NAD/GMP synthase domain-containing protein</fullName>
    </recommendedName>
</protein>
<dbReference type="Gene3D" id="3.60.110.10">
    <property type="entry name" value="Carbon-nitrogen hydrolase"/>
    <property type="match status" value="1"/>
</dbReference>
<proteinExistence type="predicted"/>
<organism evidence="3 4">
    <name type="scientific">Collinsella tanakaei</name>
    <dbReference type="NCBI Taxonomy" id="626935"/>
    <lineage>
        <taxon>Bacteria</taxon>
        <taxon>Bacillati</taxon>
        <taxon>Actinomycetota</taxon>
        <taxon>Coriobacteriia</taxon>
        <taxon>Coriobacteriales</taxon>
        <taxon>Coriobacteriaceae</taxon>
        <taxon>Collinsella</taxon>
    </lineage>
</organism>
<feature type="region of interest" description="Disordered" evidence="1">
    <location>
        <begin position="634"/>
        <end position="663"/>
    </location>
</feature>
<evidence type="ECO:0000313" key="3">
    <source>
        <dbReference type="EMBL" id="RGL08042.1"/>
    </source>
</evidence>
<evidence type="ECO:0000259" key="2">
    <source>
        <dbReference type="Pfam" id="PF02540"/>
    </source>
</evidence>
<dbReference type="InterPro" id="IPR022310">
    <property type="entry name" value="NAD/GMP_synthase"/>
</dbReference>
<comment type="caution">
    <text evidence="3">The sequence shown here is derived from an EMBL/GenBank/DDBJ whole genome shotgun (WGS) entry which is preliminary data.</text>
</comment>
<dbReference type="Gene3D" id="3.40.50.620">
    <property type="entry name" value="HUPs"/>
    <property type="match status" value="1"/>
</dbReference>
<feature type="domain" description="NAD/GMP synthase" evidence="2">
    <location>
        <begin position="259"/>
        <end position="310"/>
    </location>
</feature>
<name>A0A3E4QP31_9ACTN</name>
<gene>
    <name evidence="3" type="ORF">DXC81_09555</name>
</gene>
<evidence type="ECO:0000256" key="1">
    <source>
        <dbReference type="SAM" id="MobiDB-lite"/>
    </source>
</evidence>
<dbReference type="GO" id="GO:0006163">
    <property type="term" value="P:purine nucleotide metabolic process"/>
    <property type="evidence" value="ECO:0007669"/>
    <property type="project" value="UniProtKB-ARBA"/>
</dbReference>
<dbReference type="EMBL" id="QSRJ01000013">
    <property type="protein sequence ID" value="RGL08042.1"/>
    <property type="molecule type" value="Genomic_DNA"/>
</dbReference>
<dbReference type="InterPro" id="IPR014729">
    <property type="entry name" value="Rossmann-like_a/b/a_fold"/>
</dbReference>
<dbReference type="Proteomes" id="UP000260943">
    <property type="component" value="Unassembled WGS sequence"/>
</dbReference>
<accession>A0A3E4QP31</accession>
<dbReference type="RefSeq" id="WP_117680186.1">
    <property type="nucleotide sequence ID" value="NZ_QSRJ01000013.1"/>
</dbReference>
<reference evidence="3 4" key="1">
    <citation type="submission" date="2018-08" db="EMBL/GenBank/DDBJ databases">
        <title>A genome reference for cultivated species of the human gut microbiota.</title>
        <authorList>
            <person name="Zou Y."/>
            <person name="Xue W."/>
            <person name="Luo G."/>
        </authorList>
    </citation>
    <scope>NUCLEOTIDE SEQUENCE [LARGE SCALE GENOMIC DNA]</scope>
    <source>
        <strain evidence="3 4">TF08-14</strain>
    </source>
</reference>
<sequence>MKIAIAQFDVRLGDIESICSRIKEQSRLAITHDAKLLCVPAPLFCGVAPGLLIDNRNFEHDVMRSLLELASCFSGDELTILVPFVVSIDGAPLFDVILLKEGRVIPSRLFSMHQREGSALDIWAPPIFEVGGLRVAVSFDAQRDLPLLPQGCDVLVYFQASSFNQDDCSTAGVSGLIEGSLCKAVRDRGIWLAAVCPVGSFDESVYTGGSYFLDESARLISAAPSFEEALLIQDVVRGTLLPEVAISDDFRFNKEEWLWNALQIYLRDSLSSYGSRRVVVELDGSLASSLLAVLAVDSIGSRNVIGLLVERDDAIAPEQVEKESLRRRLVRDLSASLHIRLVTRSAGFLTESFDRDRSYPNAARSENLAVSVILEDLADEYGAVILSPLTKTDYSLPGKRVDRYRFASLAPFGDVFLTDLEFVARYRNRVSEVLPSSLVSLSEVEAAMSRVLYDAIHGRVEDRDRAAHAAEIFYKLDASQVDDVLRAAVDQGRVFEEIGLARSDEDAVALLLLMMRAGEVDRRRMAPYPIVSSRSFSERAWPSQLAWSDMGRDGQESLSADGFALDEIHRFEKKGEQFGRRMREEIAGLIGGMLGISPEQLRSMMEGGQEGQRADADDLDTAVQGMPGQIGNHASKGSEQAHLEGIPTPRGMHPSDFPFFSIN</sequence>